<dbReference type="EMBL" id="QXGD01001057">
    <property type="protein sequence ID" value="KAE9216058.1"/>
    <property type="molecule type" value="Genomic_DNA"/>
</dbReference>
<evidence type="ECO:0000313" key="3">
    <source>
        <dbReference type="Proteomes" id="UP000440367"/>
    </source>
</evidence>
<keyword evidence="1" id="KW-0732">Signal</keyword>
<sequence length="75" mass="8375">MVVLKLIRFLAALKVLHEIAKSEEDAFDGDRNSMTLHTSVSVLSLKTYSTCRALRRAPRCAPRRGSLHTTCSRST</sequence>
<reference evidence="2 3" key="1">
    <citation type="submission" date="2018-08" db="EMBL/GenBank/DDBJ databases">
        <title>Genomic investigation of the strawberry pathogen Phytophthora fragariae indicates pathogenicity is determined by transcriptional variation in three key races.</title>
        <authorList>
            <person name="Adams T.M."/>
            <person name="Armitage A.D."/>
            <person name="Sobczyk M.K."/>
            <person name="Bates H.J."/>
            <person name="Dunwell J.M."/>
            <person name="Nellist C.F."/>
            <person name="Harrison R.J."/>
        </authorList>
    </citation>
    <scope>NUCLEOTIDE SEQUENCE [LARGE SCALE GENOMIC DNA]</scope>
    <source>
        <strain evidence="2 3">BC-1</strain>
    </source>
</reference>
<dbReference type="AlphaFoldDB" id="A0A6A3YC14"/>
<evidence type="ECO:0000256" key="1">
    <source>
        <dbReference type="SAM" id="SignalP"/>
    </source>
</evidence>
<feature type="chain" id="PRO_5025403100" description="Secreted protein" evidence="1">
    <location>
        <begin position="23"/>
        <end position="75"/>
    </location>
</feature>
<evidence type="ECO:0000313" key="2">
    <source>
        <dbReference type="EMBL" id="KAE9216058.1"/>
    </source>
</evidence>
<organism evidence="2 3">
    <name type="scientific">Phytophthora fragariae</name>
    <dbReference type="NCBI Taxonomy" id="53985"/>
    <lineage>
        <taxon>Eukaryota</taxon>
        <taxon>Sar</taxon>
        <taxon>Stramenopiles</taxon>
        <taxon>Oomycota</taxon>
        <taxon>Peronosporomycetes</taxon>
        <taxon>Peronosporales</taxon>
        <taxon>Peronosporaceae</taxon>
        <taxon>Phytophthora</taxon>
    </lineage>
</organism>
<dbReference type="Proteomes" id="UP000440367">
    <property type="component" value="Unassembled WGS sequence"/>
</dbReference>
<name>A0A6A3YC14_9STRA</name>
<accession>A0A6A3YC14</accession>
<protein>
    <recommendedName>
        <fullName evidence="4">Secreted protein</fullName>
    </recommendedName>
</protein>
<comment type="caution">
    <text evidence="2">The sequence shown here is derived from an EMBL/GenBank/DDBJ whole genome shotgun (WGS) entry which is preliminary data.</text>
</comment>
<proteinExistence type="predicted"/>
<evidence type="ECO:0008006" key="4">
    <source>
        <dbReference type="Google" id="ProtNLM"/>
    </source>
</evidence>
<feature type="signal peptide" evidence="1">
    <location>
        <begin position="1"/>
        <end position="22"/>
    </location>
</feature>
<gene>
    <name evidence="2" type="ORF">PF002_g17192</name>
</gene>